<dbReference type="OrthoDB" id="10594978at2759"/>
<name>A0A2T6ZXU6_TUBBO</name>
<protein>
    <submittedName>
        <fullName evidence="2">Uncharacterized protein</fullName>
    </submittedName>
</protein>
<evidence type="ECO:0000313" key="2">
    <source>
        <dbReference type="EMBL" id="PUU80245.1"/>
    </source>
</evidence>
<feature type="region of interest" description="Disordered" evidence="1">
    <location>
        <begin position="1"/>
        <end position="61"/>
    </location>
</feature>
<feature type="compositionally biased region" description="Basic and acidic residues" evidence="1">
    <location>
        <begin position="87"/>
        <end position="105"/>
    </location>
</feature>
<organism evidence="2 3">
    <name type="scientific">Tuber borchii</name>
    <name type="common">White truffle</name>
    <dbReference type="NCBI Taxonomy" id="42251"/>
    <lineage>
        <taxon>Eukaryota</taxon>
        <taxon>Fungi</taxon>
        <taxon>Dikarya</taxon>
        <taxon>Ascomycota</taxon>
        <taxon>Pezizomycotina</taxon>
        <taxon>Pezizomycetes</taxon>
        <taxon>Pezizales</taxon>
        <taxon>Tuberaceae</taxon>
        <taxon>Tuber</taxon>
    </lineage>
</organism>
<dbReference type="Proteomes" id="UP000244722">
    <property type="component" value="Unassembled WGS sequence"/>
</dbReference>
<sequence length="159" mass="17179">MSPTLRSASGPVVGHIPSVPGSPSHLRTWLFDAETSDDSSSEAFSINPPSTTSTTSTKPGSELETIIDSECEFDCETPTPGVITTSTHEERAVTELETESNHDSELPNTPRPETPISDIGPEPELRGCYNPLPFGRYLQQVTSFSIVILLSRICTNNDS</sequence>
<evidence type="ECO:0000256" key="1">
    <source>
        <dbReference type="SAM" id="MobiDB-lite"/>
    </source>
</evidence>
<proteinExistence type="predicted"/>
<gene>
    <name evidence="2" type="ORF">B9Z19DRAFT_1123864</name>
</gene>
<comment type="caution">
    <text evidence="2">The sequence shown here is derived from an EMBL/GenBank/DDBJ whole genome shotgun (WGS) entry which is preliminary data.</text>
</comment>
<dbReference type="AlphaFoldDB" id="A0A2T6ZXU6"/>
<accession>A0A2T6ZXU6</accession>
<evidence type="ECO:0000313" key="3">
    <source>
        <dbReference type="Proteomes" id="UP000244722"/>
    </source>
</evidence>
<feature type="compositionally biased region" description="Low complexity" evidence="1">
    <location>
        <begin position="41"/>
        <end position="57"/>
    </location>
</feature>
<reference evidence="2 3" key="1">
    <citation type="submission" date="2017-04" db="EMBL/GenBank/DDBJ databases">
        <title>Draft genome sequence of Tuber borchii Vittad., a whitish edible truffle.</title>
        <authorList>
            <consortium name="DOE Joint Genome Institute"/>
            <person name="Murat C."/>
            <person name="Kuo A."/>
            <person name="Barry K.W."/>
            <person name="Clum A."/>
            <person name="Dockter R.B."/>
            <person name="Fauchery L."/>
            <person name="Iotti M."/>
            <person name="Kohler A."/>
            <person name="Labutti K."/>
            <person name="Lindquist E.A."/>
            <person name="Lipzen A."/>
            <person name="Ohm R.A."/>
            <person name="Wang M."/>
            <person name="Grigoriev I.V."/>
            <person name="Zambonelli A."/>
            <person name="Martin F.M."/>
        </authorList>
    </citation>
    <scope>NUCLEOTIDE SEQUENCE [LARGE SCALE GENOMIC DNA]</scope>
    <source>
        <strain evidence="2 3">Tbo3840</strain>
    </source>
</reference>
<dbReference type="EMBL" id="NESQ01000069">
    <property type="protein sequence ID" value="PUU80245.1"/>
    <property type="molecule type" value="Genomic_DNA"/>
</dbReference>
<feature type="region of interest" description="Disordered" evidence="1">
    <location>
        <begin position="74"/>
        <end position="123"/>
    </location>
</feature>
<keyword evidence="3" id="KW-1185">Reference proteome</keyword>